<dbReference type="RefSeq" id="WP_221024795.1">
    <property type="nucleotide sequence ID" value="NZ_JAIEZQ010000002.1"/>
</dbReference>
<dbReference type="SUPFAM" id="SSF52540">
    <property type="entry name" value="P-loop containing nucleoside triphosphate hydrolases"/>
    <property type="match status" value="1"/>
</dbReference>
<feature type="domain" description="Tr-type G" evidence="7">
    <location>
        <begin position="1"/>
        <end position="230"/>
    </location>
</feature>
<name>A0ABS7RIX3_9ACTN</name>
<evidence type="ECO:0000256" key="3">
    <source>
        <dbReference type="ARBA" id="ARBA00022695"/>
    </source>
</evidence>
<evidence type="ECO:0000256" key="1">
    <source>
        <dbReference type="ARBA" id="ARBA00012391"/>
    </source>
</evidence>
<keyword evidence="2" id="KW-0808">Transferase</keyword>
<dbReference type="PANTHER" id="PTHR23115">
    <property type="entry name" value="TRANSLATION FACTOR"/>
    <property type="match status" value="1"/>
</dbReference>
<dbReference type="InterPro" id="IPR027417">
    <property type="entry name" value="P-loop_NTPase"/>
</dbReference>
<proteinExistence type="predicted"/>
<evidence type="ECO:0000313" key="8">
    <source>
        <dbReference type="EMBL" id="MBY9074984.1"/>
    </source>
</evidence>
<evidence type="ECO:0000313" key="9">
    <source>
        <dbReference type="Proteomes" id="UP000754710"/>
    </source>
</evidence>
<dbReference type="Pfam" id="PF00009">
    <property type="entry name" value="GTP_EFTU"/>
    <property type="match status" value="1"/>
</dbReference>
<dbReference type="EC" id="2.7.7.4" evidence="1"/>
<gene>
    <name evidence="8" type="ORF">K1X13_09155</name>
</gene>
<comment type="caution">
    <text evidence="8">The sequence shown here is derived from an EMBL/GenBank/DDBJ whole genome shotgun (WGS) entry which is preliminary data.</text>
</comment>
<organism evidence="8 9">
    <name type="scientific">Nocardioides jiangsuensis</name>
    <dbReference type="NCBI Taxonomy" id="2866161"/>
    <lineage>
        <taxon>Bacteria</taxon>
        <taxon>Bacillati</taxon>
        <taxon>Actinomycetota</taxon>
        <taxon>Actinomycetes</taxon>
        <taxon>Propionibacteriales</taxon>
        <taxon>Nocardioidaceae</taxon>
        <taxon>Nocardioides</taxon>
    </lineage>
</organism>
<evidence type="ECO:0000256" key="4">
    <source>
        <dbReference type="ARBA" id="ARBA00022741"/>
    </source>
</evidence>
<dbReference type="SUPFAM" id="SSF50447">
    <property type="entry name" value="Translation proteins"/>
    <property type="match status" value="1"/>
</dbReference>
<keyword evidence="5" id="KW-0067">ATP-binding</keyword>
<dbReference type="CDD" id="cd03695">
    <property type="entry name" value="CysN_NodQ_II"/>
    <property type="match status" value="1"/>
</dbReference>
<dbReference type="InterPro" id="IPR050100">
    <property type="entry name" value="TRAFAC_GTPase_members"/>
</dbReference>
<dbReference type="NCBIfam" id="TIGR02034">
    <property type="entry name" value="CysN"/>
    <property type="match status" value="1"/>
</dbReference>
<dbReference type="SUPFAM" id="SSF50465">
    <property type="entry name" value="EF-Tu/eEF-1alpha/eIF2-gamma C-terminal domain"/>
    <property type="match status" value="1"/>
</dbReference>
<keyword evidence="4" id="KW-0547">Nucleotide-binding</keyword>
<dbReference type="PROSITE" id="PS00301">
    <property type="entry name" value="G_TR_1"/>
    <property type="match status" value="1"/>
</dbReference>
<dbReference type="InterPro" id="IPR041757">
    <property type="entry name" value="CysN_GTP-bd"/>
</dbReference>
<dbReference type="InterPro" id="IPR054696">
    <property type="entry name" value="GTP-eEF1A_C"/>
</dbReference>
<accession>A0ABS7RIX3</accession>
<dbReference type="InterPro" id="IPR000795">
    <property type="entry name" value="T_Tr_GTP-bd_dom"/>
</dbReference>
<dbReference type="Gene3D" id="2.40.30.10">
    <property type="entry name" value="Translation factors"/>
    <property type="match status" value="2"/>
</dbReference>
<dbReference type="InterPro" id="IPR044139">
    <property type="entry name" value="CysN_NoDQ_III"/>
</dbReference>
<evidence type="ECO:0000256" key="5">
    <source>
        <dbReference type="ARBA" id="ARBA00022840"/>
    </source>
</evidence>
<dbReference type="InterPro" id="IPR009001">
    <property type="entry name" value="Transl_elong_EF1A/Init_IF2_C"/>
</dbReference>
<dbReference type="Gene3D" id="3.40.50.300">
    <property type="entry name" value="P-loop containing nucleotide triphosphate hydrolases"/>
    <property type="match status" value="1"/>
</dbReference>
<evidence type="ECO:0000259" key="7">
    <source>
        <dbReference type="PROSITE" id="PS51722"/>
    </source>
</evidence>
<dbReference type="Proteomes" id="UP000754710">
    <property type="component" value="Unassembled WGS sequence"/>
</dbReference>
<dbReference type="InterPro" id="IPR011779">
    <property type="entry name" value="SO4_adenylTrfase_lsu"/>
</dbReference>
<dbReference type="Pfam" id="PF22594">
    <property type="entry name" value="GTP-eEF1A_C"/>
    <property type="match status" value="1"/>
</dbReference>
<dbReference type="PRINTS" id="PR00315">
    <property type="entry name" value="ELONGATNFCT"/>
</dbReference>
<dbReference type="EMBL" id="JAIEZQ010000002">
    <property type="protein sequence ID" value="MBY9074984.1"/>
    <property type="molecule type" value="Genomic_DNA"/>
</dbReference>
<reference evidence="8 9" key="1">
    <citation type="submission" date="2021-08" db="EMBL/GenBank/DDBJ databases">
        <title>Nocardioides bacterium WL0053 sp. nov., isolated from the sediment.</title>
        <authorList>
            <person name="Wang L."/>
            <person name="Zhang D."/>
            <person name="Zhang A."/>
        </authorList>
    </citation>
    <scope>NUCLEOTIDE SEQUENCE [LARGE SCALE GENOMIC DNA]</scope>
    <source>
        <strain evidence="8 9">WL0053</strain>
    </source>
</reference>
<dbReference type="InterPro" id="IPR009000">
    <property type="entry name" value="Transl_B-barrel_sf"/>
</dbReference>
<keyword evidence="6" id="KW-0342">GTP-binding</keyword>
<dbReference type="CDD" id="cd04095">
    <property type="entry name" value="CysN_NoDQ_III"/>
    <property type="match status" value="1"/>
</dbReference>
<sequence length="416" mass="46309">MDLLRFATAGSVDDGKSTLIGRLLLDSKAIFEDQLEAVETTSKSRGYDYTDLALLTDGLRSEREQGITIDVAYRYFATPTRKFIIADTPGHVQYTRNMVTGASTADLGLVLVDARQGLTEQSRRHAVILSLLRVPHLVLAVNKMDLVDYDQAVYDRIHEEFTAFATKLNIPDLEIIPISALKGDNVVTRSEHMPWYDGSSLMHHLEHVHVASDRDLVDARFPVQYVVRPKSDEFHDYRGYAGQVAGGVLKPGDDVLVLPSGMTSKIAGIDLFDKEITEAYPPMSVTVRLEDDVDVSRGDMICRPQNAPKPSQDIDAMICWMTNEPLKPRQKLAIKHTTRTGRALIKDIQYRLDVNSLHRDQDTKELALNEIGRVQLRTTVPLLCDPYSKNRTTGSFILIDEATGVTVGAGMINNAS</sequence>
<keyword evidence="3" id="KW-0548">Nucleotidyltransferase</keyword>
<dbReference type="CDD" id="cd04166">
    <property type="entry name" value="CysN_ATPS"/>
    <property type="match status" value="1"/>
</dbReference>
<protein>
    <recommendedName>
        <fullName evidence="1">sulfate adenylyltransferase</fullName>
        <ecNumber evidence="1">2.7.7.4</ecNumber>
    </recommendedName>
</protein>
<keyword evidence="9" id="KW-1185">Reference proteome</keyword>
<dbReference type="PROSITE" id="PS51722">
    <property type="entry name" value="G_TR_2"/>
    <property type="match status" value="1"/>
</dbReference>
<evidence type="ECO:0000256" key="6">
    <source>
        <dbReference type="ARBA" id="ARBA00023134"/>
    </source>
</evidence>
<dbReference type="InterPro" id="IPR031157">
    <property type="entry name" value="G_TR_CS"/>
</dbReference>
<evidence type="ECO:0000256" key="2">
    <source>
        <dbReference type="ARBA" id="ARBA00022679"/>
    </source>
</evidence>
<dbReference type="InterPro" id="IPR044138">
    <property type="entry name" value="CysN_II"/>
</dbReference>